<dbReference type="Pfam" id="PF00496">
    <property type="entry name" value="SBP_bac_5"/>
    <property type="match status" value="1"/>
</dbReference>
<evidence type="ECO:0000256" key="2">
    <source>
        <dbReference type="ARBA" id="ARBA00005695"/>
    </source>
</evidence>
<dbReference type="CDD" id="cd08517">
    <property type="entry name" value="PBP2_NikA_DppA_OppA_like_13"/>
    <property type="match status" value="1"/>
</dbReference>
<dbReference type="InterPro" id="IPR000914">
    <property type="entry name" value="SBP_5_dom"/>
</dbReference>
<comment type="subcellular location">
    <subcellularLocation>
        <location evidence="1">Periplasm</location>
    </subcellularLocation>
</comment>
<dbReference type="PIRSF" id="PIRSF002741">
    <property type="entry name" value="MppA"/>
    <property type="match status" value="1"/>
</dbReference>
<evidence type="ECO:0000259" key="5">
    <source>
        <dbReference type="Pfam" id="PF00496"/>
    </source>
</evidence>
<dbReference type="Proteomes" id="UP001470809">
    <property type="component" value="Chromosome"/>
</dbReference>
<sequence>MKRPFKTLLAVAASALIATSAVAQEPKPGGDLVMSLVAFPAHFINAMASGGNHMIPGAQFFASPVMTDSDGNPQPYLAESWELSDDGLSLTLNLVQNATFHDGEPLTSKDVAFSVMLVRDNHPFSAMLGPVTSVDTPDDYTAIIRMSGPHPALMMALGPPFMPIMPAHIYDDGTPIREHSRINENVVGSGPFKLGAVETDVQFVLERFDDFFIEGRPLLDNIIVTVDADPQTAILGVENGTIHIIPELSSVDMIARADASDAMEIDRDGLKALGPLDWITMNNAIEPYNDLRVRQAIAHAIDTNFIVDVLHEGLSQVGGPIHSGFSSSAPDRWVTYEFDLEKAEALLDEAGYPRGDDGVRFRTTIDYLPGLPDSGRSIAEYVKPALKKIGIEVDIVVSPDYATWAKTMSDKTFEMSTDGVYSWGDPIIGNHRTFLSDNIRSAPFTNTTQYQNPEVDALLNAAAVEIDEDKRNALYADFQEIVTRDVPMVFLTETAVYMAYSKDVQGFPASVWGGAYPFLDVWLSE</sequence>
<evidence type="ECO:0000313" key="6">
    <source>
        <dbReference type="EMBL" id="WZU67698.1"/>
    </source>
</evidence>
<accession>A0AAN0MKM7</accession>
<comment type="similarity">
    <text evidence="2">Belongs to the bacterial solute-binding protein 5 family.</text>
</comment>
<dbReference type="EMBL" id="CP151767">
    <property type="protein sequence ID" value="WZU67698.1"/>
    <property type="molecule type" value="Genomic_DNA"/>
</dbReference>
<organism evidence="6 7">
    <name type="scientific">Yoonia rhodophyticola</name>
    <dbReference type="NCBI Taxonomy" id="3137370"/>
    <lineage>
        <taxon>Bacteria</taxon>
        <taxon>Pseudomonadati</taxon>
        <taxon>Pseudomonadota</taxon>
        <taxon>Alphaproteobacteria</taxon>
        <taxon>Rhodobacterales</taxon>
        <taxon>Paracoccaceae</taxon>
        <taxon>Yoonia</taxon>
    </lineage>
</organism>
<protein>
    <submittedName>
        <fullName evidence="6">ABC transporter substrate-binding protein</fullName>
    </submittedName>
</protein>
<evidence type="ECO:0000313" key="7">
    <source>
        <dbReference type="Proteomes" id="UP001470809"/>
    </source>
</evidence>
<dbReference type="SUPFAM" id="SSF53850">
    <property type="entry name" value="Periplasmic binding protein-like II"/>
    <property type="match status" value="1"/>
</dbReference>
<feature type="domain" description="Solute-binding protein family 5" evidence="5">
    <location>
        <begin position="73"/>
        <end position="426"/>
    </location>
</feature>
<dbReference type="Gene3D" id="3.40.190.10">
    <property type="entry name" value="Periplasmic binding protein-like II"/>
    <property type="match status" value="1"/>
</dbReference>
<dbReference type="Gene3D" id="3.10.105.10">
    <property type="entry name" value="Dipeptide-binding Protein, Domain 3"/>
    <property type="match status" value="1"/>
</dbReference>
<dbReference type="GO" id="GO:0030288">
    <property type="term" value="C:outer membrane-bounded periplasmic space"/>
    <property type="evidence" value="ECO:0007669"/>
    <property type="project" value="UniProtKB-ARBA"/>
</dbReference>
<evidence type="ECO:0000256" key="3">
    <source>
        <dbReference type="ARBA" id="ARBA00022729"/>
    </source>
</evidence>
<dbReference type="InterPro" id="IPR030678">
    <property type="entry name" value="Peptide/Ni-bd"/>
</dbReference>
<dbReference type="KEGG" id="yrh:AABB31_22770"/>
<feature type="chain" id="PRO_5042814305" evidence="4">
    <location>
        <begin position="24"/>
        <end position="525"/>
    </location>
</feature>
<dbReference type="RefSeq" id="WP_342077008.1">
    <property type="nucleotide sequence ID" value="NZ_CP151767.2"/>
</dbReference>
<evidence type="ECO:0000256" key="4">
    <source>
        <dbReference type="SAM" id="SignalP"/>
    </source>
</evidence>
<evidence type="ECO:0000256" key="1">
    <source>
        <dbReference type="ARBA" id="ARBA00004418"/>
    </source>
</evidence>
<feature type="signal peptide" evidence="4">
    <location>
        <begin position="1"/>
        <end position="23"/>
    </location>
</feature>
<reference evidence="6 7" key="2">
    <citation type="submission" date="2024-08" db="EMBL/GenBank/DDBJ databases">
        <title>Phylogenomic analyses of a clade within the roseobacter group suggest taxonomic reassignments of species of the genera Aestuariivita, Citreicella, Loktanella, Nautella, Pelagibaca, Ruegeria, Thalassobius, Thiobacimonas and Tropicibacter, and the proposal o.</title>
        <authorList>
            <person name="Jeon C.O."/>
        </authorList>
    </citation>
    <scope>NUCLEOTIDE SEQUENCE [LARGE SCALE GENOMIC DNA]</scope>
    <source>
        <strain evidence="6 7">SS1-5</strain>
    </source>
</reference>
<dbReference type="PANTHER" id="PTHR30290">
    <property type="entry name" value="PERIPLASMIC BINDING COMPONENT OF ABC TRANSPORTER"/>
    <property type="match status" value="1"/>
</dbReference>
<keyword evidence="7" id="KW-1185">Reference proteome</keyword>
<name>A0AAN0MKM7_9RHOB</name>
<dbReference type="PANTHER" id="PTHR30290:SF38">
    <property type="entry name" value="D,D-DIPEPTIDE-BINDING PERIPLASMIC PROTEIN DDPA-RELATED"/>
    <property type="match status" value="1"/>
</dbReference>
<reference evidence="7" key="1">
    <citation type="submission" date="2024-04" db="EMBL/GenBank/DDBJ databases">
        <title>Phylogenomic analyses of a clade within the roseobacter group suggest taxonomic reassignments of species of the genera Aestuariivita, Citreicella, Loktanella, Nautella, Pelagibaca, Ruegeria, Thalassobius, Thiobacimonas and Tropicibacter, and the proposal o.</title>
        <authorList>
            <person name="Jeon C.O."/>
        </authorList>
    </citation>
    <scope>NUCLEOTIDE SEQUENCE [LARGE SCALE GENOMIC DNA]</scope>
    <source>
        <strain evidence="7">SS1-5</strain>
    </source>
</reference>
<dbReference type="GO" id="GO:1904680">
    <property type="term" value="F:peptide transmembrane transporter activity"/>
    <property type="evidence" value="ECO:0007669"/>
    <property type="project" value="TreeGrafter"/>
</dbReference>
<proteinExistence type="inferred from homology"/>
<dbReference type="GO" id="GO:0043190">
    <property type="term" value="C:ATP-binding cassette (ABC) transporter complex"/>
    <property type="evidence" value="ECO:0007669"/>
    <property type="project" value="InterPro"/>
</dbReference>
<dbReference type="InterPro" id="IPR039424">
    <property type="entry name" value="SBP_5"/>
</dbReference>
<gene>
    <name evidence="6" type="ORF">AABB31_22770</name>
</gene>
<dbReference type="AlphaFoldDB" id="A0AAN0MKM7"/>
<dbReference type="GO" id="GO:0015833">
    <property type="term" value="P:peptide transport"/>
    <property type="evidence" value="ECO:0007669"/>
    <property type="project" value="TreeGrafter"/>
</dbReference>
<keyword evidence="3 4" id="KW-0732">Signal</keyword>